<dbReference type="PANTHER" id="PTHR30629:SF2">
    <property type="entry name" value="PROPHAGE INTEGRASE INTS-RELATED"/>
    <property type="match status" value="1"/>
</dbReference>
<evidence type="ECO:0000259" key="7">
    <source>
        <dbReference type="PROSITE" id="PS51900"/>
    </source>
</evidence>
<name>M5II44_9BACT</name>
<dbReference type="InterPro" id="IPR011010">
    <property type="entry name" value="DNA_brk_join_enz"/>
</dbReference>
<dbReference type="eggNOG" id="COG0582">
    <property type="taxonomic scope" value="Bacteria"/>
</dbReference>
<keyword evidence="3 5" id="KW-0238">DNA-binding</keyword>
<dbReference type="Proteomes" id="UP000011939">
    <property type="component" value="Unassembled WGS sequence"/>
</dbReference>
<dbReference type="InterPro" id="IPR050808">
    <property type="entry name" value="Phage_Integrase"/>
</dbReference>
<dbReference type="GO" id="GO:0006310">
    <property type="term" value="P:DNA recombination"/>
    <property type="evidence" value="ECO:0007669"/>
    <property type="project" value="UniProtKB-KW"/>
</dbReference>
<dbReference type="AlphaFoldDB" id="M5II44"/>
<dbReference type="GO" id="GO:0003677">
    <property type="term" value="F:DNA binding"/>
    <property type="evidence" value="ECO:0007669"/>
    <property type="project" value="UniProtKB-UniRule"/>
</dbReference>
<dbReference type="GO" id="GO:0015074">
    <property type="term" value="P:DNA integration"/>
    <property type="evidence" value="ECO:0007669"/>
    <property type="project" value="UniProtKB-KW"/>
</dbReference>
<evidence type="ECO:0000256" key="4">
    <source>
        <dbReference type="ARBA" id="ARBA00023172"/>
    </source>
</evidence>
<evidence type="ECO:0000259" key="6">
    <source>
        <dbReference type="PROSITE" id="PS51898"/>
    </source>
</evidence>
<dbReference type="Pfam" id="PF13356">
    <property type="entry name" value="Arm-DNA-bind_3"/>
    <property type="match status" value="1"/>
</dbReference>
<dbReference type="SUPFAM" id="SSF56349">
    <property type="entry name" value="DNA breaking-rejoining enzymes"/>
    <property type="match status" value="1"/>
</dbReference>
<organism evidence="8 9">
    <name type="scientific">Campylobacter showae CSUNSWCD</name>
    <dbReference type="NCBI Taxonomy" id="1244083"/>
    <lineage>
        <taxon>Bacteria</taxon>
        <taxon>Pseudomonadati</taxon>
        <taxon>Campylobacterota</taxon>
        <taxon>Epsilonproteobacteria</taxon>
        <taxon>Campylobacterales</taxon>
        <taxon>Campylobacteraceae</taxon>
        <taxon>Campylobacter</taxon>
    </lineage>
</organism>
<keyword evidence="2" id="KW-0229">DNA integration</keyword>
<dbReference type="PATRIC" id="fig|1244083.3.peg.182"/>
<dbReference type="InterPro" id="IPR053876">
    <property type="entry name" value="Phage_int_M"/>
</dbReference>
<accession>M5II44</accession>
<dbReference type="Pfam" id="PF22022">
    <property type="entry name" value="Phage_int_M"/>
    <property type="match status" value="1"/>
</dbReference>
<evidence type="ECO:0000256" key="1">
    <source>
        <dbReference type="ARBA" id="ARBA00008857"/>
    </source>
</evidence>
<dbReference type="PROSITE" id="PS51898">
    <property type="entry name" value="TYR_RECOMBINASE"/>
    <property type="match status" value="1"/>
</dbReference>
<dbReference type="EMBL" id="AMZQ01000001">
    <property type="protein sequence ID" value="EKU12237.1"/>
    <property type="molecule type" value="Genomic_DNA"/>
</dbReference>
<evidence type="ECO:0000313" key="8">
    <source>
        <dbReference type="EMBL" id="EKU12237.1"/>
    </source>
</evidence>
<evidence type="ECO:0000313" key="9">
    <source>
        <dbReference type="Proteomes" id="UP000011939"/>
    </source>
</evidence>
<dbReference type="PROSITE" id="PS51900">
    <property type="entry name" value="CB"/>
    <property type="match status" value="1"/>
</dbReference>
<dbReference type="Pfam" id="PF00589">
    <property type="entry name" value="Phage_integrase"/>
    <property type="match status" value="1"/>
</dbReference>
<evidence type="ECO:0000256" key="3">
    <source>
        <dbReference type="ARBA" id="ARBA00023125"/>
    </source>
</evidence>
<feature type="domain" description="Tyr recombinase" evidence="6">
    <location>
        <begin position="208"/>
        <end position="400"/>
    </location>
</feature>
<dbReference type="Gene3D" id="3.30.160.390">
    <property type="entry name" value="Integrase, DNA-binding domain"/>
    <property type="match status" value="1"/>
</dbReference>
<protein>
    <submittedName>
        <fullName evidence="8">Integrase</fullName>
    </submittedName>
</protein>
<reference evidence="8 9" key="1">
    <citation type="journal article" date="2013" name="Genome Announc.">
        <title>Genome Sequence of Campylobacter showae UNSWCD, Isolated from a Patient with Crohn's Disease.</title>
        <authorList>
            <person name="Tay A.P."/>
            <person name="Kaakoush N.O."/>
            <person name="Deshpande N.P."/>
            <person name="Chen Z."/>
            <person name="Mitchell H."/>
            <person name="Wilkins M.R."/>
        </authorList>
    </citation>
    <scope>NUCLEOTIDE SEQUENCE [LARGE SCALE GENOMIC DNA]</scope>
    <source>
        <strain evidence="8 9">CSUNSWCD</strain>
    </source>
</reference>
<sequence length="414" mass="48196">MAIDILKDTQIRKAIKKEKDYSLTDGGGLAILITSKGVKRWVFYYIDPVSGKKCSAGFGLYPDITLARARELRAEYKSLISQGISPKEHKKQVREQRQSDHKQTFSKVFNEWLELEKMRVLPKTLQTKANRINNHITPLIGDRAIKSINHGEIAQILEQIGKDTPQTAQILHQLLNNIFHYATTKGYTPFNIISNIQAKAIIINKEAEHYGKLTEIEDLRAFVNKIYDYPFFLSTRNILKFALHIPLRVAPLTLLKWEYVDFDKKLLTIPRELQKNKNKSLGAFILPLSDEVISILREQEREFKAYPYVFMNTSYKNPIHKDTPTKTIKEFEFYDRDTGRIITAHSFRGIFKTAVYNYREQHNTSTEAINKALDHLHGDRVELSYSEKATFLNELRGLFEWWSGFILNLRNKER</sequence>
<evidence type="ECO:0000256" key="2">
    <source>
        <dbReference type="ARBA" id="ARBA00022908"/>
    </source>
</evidence>
<dbReference type="PANTHER" id="PTHR30629">
    <property type="entry name" value="PROPHAGE INTEGRASE"/>
    <property type="match status" value="1"/>
</dbReference>
<dbReference type="Gene3D" id="1.10.150.130">
    <property type="match status" value="1"/>
</dbReference>
<keyword evidence="4" id="KW-0233">DNA recombination</keyword>
<dbReference type="InterPro" id="IPR013762">
    <property type="entry name" value="Integrase-like_cat_sf"/>
</dbReference>
<dbReference type="InterPro" id="IPR044068">
    <property type="entry name" value="CB"/>
</dbReference>
<dbReference type="InterPro" id="IPR038488">
    <property type="entry name" value="Integrase_DNA-bd_sf"/>
</dbReference>
<evidence type="ECO:0000256" key="5">
    <source>
        <dbReference type="PROSITE-ProRule" id="PRU01248"/>
    </source>
</evidence>
<feature type="domain" description="Core-binding (CB)" evidence="7">
    <location>
        <begin position="103"/>
        <end position="183"/>
    </location>
</feature>
<dbReference type="RefSeq" id="WP_009492639.1">
    <property type="nucleotide sequence ID" value="NZ_AMZQ01000001.1"/>
</dbReference>
<gene>
    <name evidence="8" type="ORF">CSUNSWCD_177</name>
</gene>
<comment type="similarity">
    <text evidence="1">Belongs to the 'phage' integrase family.</text>
</comment>
<comment type="caution">
    <text evidence="8">The sequence shown here is derived from an EMBL/GenBank/DDBJ whole genome shotgun (WGS) entry which is preliminary data.</text>
</comment>
<dbReference type="Gene3D" id="1.10.443.10">
    <property type="entry name" value="Intergrase catalytic core"/>
    <property type="match status" value="1"/>
</dbReference>
<dbReference type="InterPro" id="IPR002104">
    <property type="entry name" value="Integrase_catalytic"/>
</dbReference>
<dbReference type="InterPro" id="IPR025166">
    <property type="entry name" value="Integrase_DNA_bind_dom"/>
</dbReference>
<proteinExistence type="inferred from homology"/>
<dbReference type="InterPro" id="IPR010998">
    <property type="entry name" value="Integrase_recombinase_N"/>
</dbReference>